<dbReference type="Pfam" id="PF12797">
    <property type="entry name" value="Fer4_2"/>
    <property type="match status" value="1"/>
</dbReference>
<dbReference type="AlphaFoldDB" id="A0A0N8KQI9"/>
<proteinExistence type="predicted"/>
<reference evidence="2 3" key="1">
    <citation type="submission" date="2015-09" db="EMBL/GenBank/DDBJ databases">
        <title>A metagenomics-based metabolic model of nitrate-dependent anaerobic oxidation of methane by Methanoperedens-like archaea.</title>
        <authorList>
            <person name="Arshad A."/>
            <person name="Speth D.R."/>
            <person name="De Graaf R.M."/>
            <person name="Op Den Camp H.J."/>
            <person name="Jetten M.S."/>
            <person name="Welte C.U."/>
        </authorList>
    </citation>
    <scope>NUCLEOTIDE SEQUENCE [LARGE SCALE GENOMIC DNA]</scope>
</reference>
<dbReference type="InterPro" id="IPR017896">
    <property type="entry name" value="4Fe4S_Fe-S-bd"/>
</dbReference>
<evidence type="ECO:0000259" key="1">
    <source>
        <dbReference type="PROSITE" id="PS51379"/>
    </source>
</evidence>
<evidence type="ECO:0000313" key="3">
    <source>
        <dbReference type="Proteomes" id="UP000050360"/>
    </source>
</evidence>
<dbReference type="PROSITE" id="PS51379">
    <property type="entry name" value="4FE4S_FER_2"/>
    <property type="match status" value="1"/>
</dbReference>
<dbReference type="SUPFAM" id="SSF54862">
    <property type="entry name" value="4Fe-4S ferredoxins"/>
    <property type="match status" value="1"/>
</dbReference>
<dbReference type="Proteomes" id="UP000050360">
    <property type="component" value="Unassembled WGS sequence"/>
</dbReference>
<name>A0A0N8KQI9_9EURY</name>
<protein>
    <submittedName>
        <fullName evidence="2">4Fe-4S binding domain protein</fullName>
    </submittedName>
</protein>
<accession>A0A0N8KQI9</accession>
<feature type="non-terminal residue" evidence="2">
    <location>
        <position position="162"/>
    </location>
</feature>
<evidence type="ECO:0000313" key="2">
    <source>
        <dbReference type="EMBL" id="KPQ42266.1"/>
    </source>
</evidence>
<dbReference type="Gene3D" id="3.30.70.20">
    <property type="match status" value="1"/>
</dbReference>
<dbReference type="EMBL" id="LKCM01000248">
    <property type="protein sequence ID" value="KPQ42266.1"/>
    <property type="molecule type" value="Genomic_DNA"/>
</dbReference>
<organism evidence="2 3">
    <name type="scientific">Candidatus Methanoperedens nitratireducens</name>
    <dbReference type="NCBI Taxonomy" id="1392998"/>
    <lineage>
        <taxon>Archaea</taxon>
        <taxon>Methanobacteriati</taxon>
        <taxon>Methanobacteriota</taxon>
        <taxon>Stenosarchaea group</taxon>
        <taxon>Methanomicrobia</taxon>
        <taxon>Methanosarcinales</taxon>
        <taxon>ANME-2 cluster</taxon>
        <taxon>Candidatus Methanoperedentaceae</taxon>
        <taxon>Candidatus Methanoperedens</taxon>
    </lineage>
</organism>
<sequence>MDISRREFTKIGCKIIIGATAGTTIVESLITNSIAAENSPVKGGYNWEEHFWGYVVDTRKCIGCGRCANACKLENHVPFDEEVYRTWIERYRVKKTSLETREEEVVIDSPVWRIHVLYTSSSMVHDFPIYMRWRTFHSRYICVCPRHSPRSAPPNYTHLLQV</sequence>
<comment type="caution">
    <text evidence="2">The sequence shown here is derived from an EMBL/GenBank/DDBJ whole genome shotgun (WGS) entry which is preliminary data.</text>
</comment>
<gene>
    <name evidence="2" type="ORF">MPEBLZ_03196</name>
</gene>
<feature type="domain" description="4Fe-4S ferredoxin-type" evidence="1">
    <location>
        <begin position="52"/>
        <end position="82"/>
    </location>
</feature>